<keyword evidence="4" id="KW-0520">NAD</keyword>
<reference evidence="10" key="1">
    <citation type="submission" date="2025-08" db="UniProtKB">
        <authorList>
            <consortium name="RefSeq"/>
        </authorList>
    </citation>
    <scope>IDENTIFICATION</scope>
</reference>
<evidence type="ECO:0000256" key="2">
    <source>
        <dbReference type="ARBA" id="ARBA00012884"/>
    </source>
</evidence>
<dbReference type="GeneID" id="100905394"/>
<dbReference type="EC" id="1.2.1.88" evidence="2"/>
<evidence type="ECO:0000256" key="7">
    <source>
        <dbReference type="RuleBase" id="RU003345"/>
    </source>
</evidence>
<dbReference type="SUPFAM" id="SSF53720">
    <property type="entry name" value="ALDH-like"/>
    <property type="match status" value="1"/>
</dbReference>
<dbReference type="Gene3D" id="3.40.309.10">
    <property type="entry name" value="Aldehyde Dehydrogenase, Chain A, domain 2"/>
    <property type="match status" value="1"/>
</dbReference>
<dbReference type="GO" id="GO:0010133">
    <property type="term" value="P:L-proline catabolic process to L-glutamate"/>
    <property type="evidence" value="ECO:0007669"/>
    <property type="project" value="TreeGrafter"/>
</dbReference>
<dbReference type="PROSITE" id="PS00687">
    <property type="entry name" value="ALDEHYDE_DEHYDR_GLU"/>
    <property type="match status" value="1"/>
</dbReference>
<evidence type="ECO:0000256" key="3">
    <source>
        <dbReference type="ARBA" id="ARBA00023002"/>
    </source>
</evidence>
<name>A0AAJ7SHL3_9ACAR</name>
<dbReference type="InterPro" id="IPR015590">
    <property type="entry name" value="Aldehyde_DH_dom"/>
</dbReference>
<evidence type="ECO:0000256" key="5">
    <source>
        <dbReference type="ARBA" id="ARBA00048142"/>
    </source>
</evidence>
<dbReference type="PANTHER" id="PTHR42862">
    <property type="entry name" value="DELTA-1-PYRROLINE-5-CARBOXYLATE DEHYDROGENASE 1, ISOFORM A-RELATED"/>
    <property type="match status" value="1"/>
</dbReference>
<dbReference type="PROSITE" id="PS00070">
    <property type="entry name" value="ALDEHYDE_DEHYDR_CYS"/>
    <property type="match status" value="1"/>
</dbReference>
<protein>
    <recommendedName>
        <fullName evidence="2">L-glutamate gamma-semialdehyde dehydrogenase</fullName>
        <ecNumber evidence="2">1.2.1.88</ecNumber>
    </recommendedName>
</protein>
<dbReference type="RefSeq" id="XP_028967917.1">
    <property type="nucleotide sequence ID" value="XM_029112084.1"/>
</dbReference>
<feature type="active site" evidence="6">
    <location>
        <position position="89"/>
    </location>
</feature>
<dbReference type="Gene3D" id="3.40.605.10">
    <property type="entry name" value="Aldehyde Dehydrogenase, Chain A, domain 1"/>
    <property type="match status" value="1"/>
</dbReference>
<comment type="catalytic activity">
    <reaction evidence="5">
        <text>L-glutamate 5-semialdehyde + NAD(+) + H2O = L-glutamate + NADH + 2 H(+)</text>
        <dbReference type="Rhea" id="RHEA:30235"/>
        <dbReference type="ChEBI" id="CHEBI:15377"/>
        <dbReference type="ChEBI" id="CHEBI:15378"/>
        <dbReference type="ChEBI" id="CHEBI:29985"/>
        <dbReference type="ChEBI" id="CHEBI:57540"/>
        <dbReference type="ChEBI" id="CHEBI:57945"/>
        <dbReference type="ChEBI" id="CHEBI:58066"/>
        <dbReference type="EC" id="1.2.1.88"/>
    </reaction>
</comment>
<dbReference type="GO" id="GO:0005759">
    <property type="term" value="C:mitochondrial matrix"/>
    <property type="evidence" value="ECO:0007669"/>
    <property type="project" value="TreeGrafter"/>
</dbReference>
<dbReference type="InterPro" id="IPR016162">
    <property type="entry name" value="Ald_DH_N"/>
</dbReference>
<dbReference type="KEGG" id="goe:100905394"/>
<evidence type="ECO:0000259" key="8">
    <source>
        <dbReference type="Pfam" id="PF00171"/>
    </source>
</evidence>
<dbReference type="InterPro" id="IPR016163">
    <property type="entry name" value="Ald_DH_C"/>
</dbReference>
<accession>A0AAJ7SHL3</accession>
<dbReference type="GO" id="GO:0003842">
    <property type="term" value="F:L-glutamate gamma-semialdehyde dehydrogenase activity"/>
    <property type="evidence" value="ECO:0007669"/>
    <property type="project" value="UniProtKB-EC"/>
</dbReference>
<proteinExistence type="inferred from homology"/>
<dbReference type="InterPro" id="IPR016161">
    <property type="entry name" value="Ald_DH/histidinol_DH"/>
</dbReference>
<keyword evidence="9" id="KW-1185">Reference proteome</keyword>
<dbReference type="InterPro" id="IPR016160">
    <property type="entry name" value="Ald_DH_CS_CYS"/>
</dbReference>
<evidence type="ECO:0000256" key="4">
    <source>
        <dbReference type="ARBA" id="ARBA00023027"/>
    </source>
</evidence>
<evidence type="ECO:0000256" key="1">
    <source>
        <dbReference type="ARBA" id="ARBA00004786"/>
    </source>
</evidence>
<dbReference type="PANTHER" id="PTHR42862:SF1">
    <property type="entry name" value="DELTA-1-PYRROLINE-5-CARBOXYLATE DEHYDROGENASE 2, ISOFORM A-RELATED"/>
    <property type="match status" value="1"/>
</dbReference>
<gene>
    <name evidence="10" type="primary">LOC100905394</name>
</gene>
<feature type="domain" description="Aldehyde dehydrogenase" evidence="8">
    <location>
        <begin position="1"/>
        <end position="319"/>
    </location>
</feature>
<dbReference type="Pfam" id="PF00171">
    <property type="entry name" value="Aldedh"/>
    <property type="match status" value="1"/>
</dbReference>
<dbReference type="InterPro" id="IPR029510">
    <property type="entry name" value="Ald_DH_CS_GLU"/>
</dbReference>
<dbReference type="AlphaFoldDB" id="A0AAJ7SHL3"/>
<dbReference type="InterPro" id="IPR050485">
    <property type="entry name" value="Proline_metab_enzyme"/>
</dbReference>
<evidence type="ECO:0000313" key="10">
    <source>
        <dbReference type="RefSeq" id="XP_028967917.1"/>
    </source>
</evidence>
<evidence type="ECO:0000313" key="9">
    <source>
        <dbReference type="Proteomes" id="UP000694867"/>
    </source>
</evidence>
<evidence type="ECO:0000256" key="6">
    <source>
        <dbReference type="PROSITE-ProRule" id="PRU10007"/>
    </source>
</evidence>
<comment type="pathway">
    <text evidence="1">Amino-acid degradation; L-proline degradation into L-glutamate; L-glutamate from L-proline: step 2/2.</text>
</comment>
<keyword evidence="3 7" id="KW-0560">Oxidoreductase</keyword>
<sequence length="336" mass="36854">MGNVVVWKPSDAAVLSNYLIYKIFLEAGFPAGVINFVPSEGRTFGDVTSRHPDLAGVNFTGSVGTFRTIWKQIASNLDGMRSFPRLLGECGGKNFHFVHQSADIDSVVAQTTRSAFEYSGQKCSACERLYVPDSIWPKIKEGLIEAQKRLKVGSPLDFSTFTSAVIDGQAYAKISSYLDYAKSKHSLLAGGGVDSTRGWYIDPTIVQVHDPDDRLMKEEIFGPVLSVYVYDAKDCRHAMQKALHTAPFGLTAAIFGKDPGWLEKATEYLKQAGGNFYINDKSTGAVVGQQPFGGSRISGTNDKPGGPHYLLRFSSPQTVKQTLVPLTEIDYPYMRP</sequence>
<comment type="similarity">
    <text evidence="7">Belongs to the aldehyde dehydrogenase family.</text>
</comment>
<organism evidence="9 10">
    <name type="scientific">Galendromus occidentalis</name>
    <name type="common">western predatory mite</name>
    <dbReference type="NCBI Taxonomy" id="34638"/>
    <lineage>
        <taxon>Eukaryota</taxon>
        <taxon>Metazoa</taxon>
        <taxon>Ecdysozoa</taxon>
        <taxon>Arthropoda</taxon>
        <taxon>Chelicerata</taxon>
        <taxon>Arachnida</taxon>
        <taxon>Acari</taxon>
        <taxon>Parasitiformes</taxon>
        <taxon>Mesostigmata</taxon>
        <taxon>Gamasina</taxon>
        <taxon>Phytoseioidea</taxon>
        <taxon>Phytoseiidae</taxon>
        <taxon>Typhlodrominae</taxon>
        <taxon>Galendromus</taxon>
    </lineage>
</organism>
<dbReference type="Proteomes" id="UP000694867">
    <property type="component" value="Unplaced"/>
</dbReference>
<dbReference type="FunFam" id="3.40.309.10:FF:000005">
    <property type="entry name" value="1-pyrroline-5-carboxylate dehydrogenase 1"/>
    <property type="match status" value="1"/>
</dbReference>